<dbReference type="InterPro" id="IPR036259">
    <property type="entry name" value="MFS_trans_sf"/>
</dbReference>
<dbReference type="PANTHER" id="PTHR42910">
    <property type="entry name" value="TRANSPORTER SCO4007-RELATED"/>
    <property type="match status" value="1"/>
</dbReference>
<dbReference type="InterPro" id="IPR011701">
    <property type="entry name" value="MFS"/>
</dbReference>
<dbReference type="GO" id="GO:0022857">
    <property type="term" value="F:transmembrane transporter activity"/>
    <property type="evidence" value="ECO:0007669"/>
    <property type="project" value="InterPro"/>
</dbReference>
<name>A0A7S6VMF1_9GAMM</name>
<evidence type="ECO:0000256" key="1">
    <source>
        <dbReference type="ARBA" id="ARBA00022692"/>
    </source>
</evidence>
<dbReference type="Gene3D" id="1.20.1250.20">
    <property type="entry name" value="MFS general substrate transporter like domains"/>
    <property type="match status" value="1"/>
</dbReference>
<dbReference type="InterPro" id="IPR020846">
    <property type="entry name" value="MFS_dom"/>
</dbReference>
<dbReference type="PROSITE" id="PS50850">
    <property type="entry name" value="MFS"/>
    <property type="match status" value="1"/>
</dbReference>
<organism evidence="4 5">
    <name type="scientific">Acinetobacter indicus</name>
    <dbReference type="NCBI Taxonomy" id="756892"/>
    <lineage>
        <taxon>Bacteria</taxon>
        <taxon>Pseudomonadati</taxon>
        <taxon>Pseudomonadota</taxon>
        <taxon>Gammaproteobacteria</taxon>
        <taxon>Moraxellales</taxon>
        <taxon>Moraxellaceae</taxon>
        <taxon>Acinetobacter</taxon>
    </lineage>
</organism>
<dbReference type="EMBL" id="CP048654">
    <property type="protein sequence ID" value="QOW41439.1"/>
    <property type="molecule type" value="Genomic_DNA"/>
</dbReference>
<keyword evidence="2" id="KW-1133">Transmembrane helix</keyword>
<protein>
    <submittedName>
        <fullName evidence="4">MFS transporter</fullName>
    </submittedName>
</protein>
<accession>A0A7S6VMF1</accession>
<evidence type="ECO:0000256" key="3">
    <source>
        <dbReference type="ARBA" id="ARBA00023136"/>
    </source>
</evidence>
<keyword evidence="3" id="KW-0472">Membrane</keyword>
<evidence type="ECO:0000256" key="2">
    <source>
        <dbReference type="ARBA" id="ARBA00022989"/>
    </source>
</evidence>
<gene>
    <name evidence="4" type="ORF">G0027_00390</name>
</gene>
<dbReference type="Pfam" id="PF07690">
    <property type="entry name" value="MFS_1"/>
    <property type="match status" value="1"/>
</dbReference>
<proteinExistence type="predicted"/>
<keyword evidence="1" id="KW-0812">Transmembrane</keyword>
<dbReference type="CDD" id="cd17324">
    <property type="entry name" value="MFS_NepI_like"/>
    <property type="match status" value="1"/>
</dbReference>
<dbReference type="AlphaFoldDB" id="A0A7S6VMF1"/>
<dbReference type="PANTHER" id="PTHR42910:SF1">
    <property type="entry name" value="MAJOR FACILITATOR SUPERFAMILY (MFS) PROFILE DOMAIN-CONTAINING PROTEIN"/>
    <property type="match status" value="1"/>
</dbReference>
<dbReference type="Proteomes" id="UP000593812">
    <property type="component" value="Chromosome"/>
</dbReference>
<dbReference type="SUPFAM" id="SSF103473">
    <property type="entry name" value="MFS general substrate transporter"/>
    <property type="match status" value="1"/>
</dbReference>
<reference evidence="4 5" key="1">
    <citation type="submission" date="2020-02" db="EMBL/GenBank/DDBJ databases">
        <title>Tigecycline-resistant Acinetobacter species from pigs and migratory birds.</title>
        <authorList>
            <person name="Chen C."/>
            <person name="Sun J."/>
            <person name="Liao X.-P."/>
            <person name="Liu Y.-H."/>
        </authorList>
    </citation>
    <scope>NUCLEOTIDE SEQUENCE [LARGE SCALE GENOMIC DNA]</scope>
    <source>
        <strain evidence="4 5">C15_T</strain>
    </source>
</reference>
<evidence type="ECO:0000313" key="5">
    <source>
        <dbReference type="Proteomes" id="UP000593812"/>
    </source>
</evidence>
<evidence type="ECO:0000313" key="4">
    <source>
        <dbReference type="EMBL" id="QOW41439.1"/>
    </source>
</evidence>
<sequence>MSAQGQQPSRRFMFMMAMTCALCAGCNYFNQPLIYSIAQDLNISLEQSGWTVVLTQIGYAAGLFLFVPLGDLFEKRLYICSLMLCTGLALIGLSVSDNLQMLYGFTLLASFCSITTQILIPFAANLSQREKSAEVVGLLMSGVLVGILFARTVAGLISTLWSWHAVYLFSGCSILLLSIAMWYQLPTARSQLKMSILQIYRSLFTFAKTEPMLMRRSLIGGLAFGMLSIIFTTMTFILAEAPYHFNDFEIGLMGIVGVVGIWSSQWTGKMIGRHREKWLAQLATSGLILAWIPLFFAQDRLELYILGLIIAYFGISSLHVLNQNLVYRLSVQARSRINAIYMTCYFSGAGLGAFLSLNLWKMYGWSACVLLGCAFALLIFAVNRYDLSREKNLINIQPQP</sequence>
<dbReference type="RefSeq" id="WP_104473208.1">
    <property type="nucleotide sequence ID" value="NZ_CAXNYR010000030.1"/>
</dbReference>